<proteinExistence type="predicted"/>
<sequence length="225" mass="24785">MSKQPSSGKFYRFDGLSVMVADDNRFVRSIMVTILKALGIGKVLQAENGEEAMAILDVSAQMDSTAGRDVDIIFADHLMEPMDGIGLLKWVREHESDKVRFLPVVMMSGEADEAAVRLARDTGVTEYLAKPMSVINVASRLLAIIDKPRAFVRAPNYFGPDRRRQVLPYEGSDRRLMSPEDVRVVDEGTHMVIDSQSVSDENPVEIVDGSAELSEVAEARRAASA</sequence>
<dbReference type="OrthoDB" id="9786548at2"/>
<organism evidence="4 5">
    <name type="scientific">Niveispirillum lacus</name>
    <dbReference type="NCBI Taxonomy" id="1981099"/>
    <lineage>
        <taxon>Bacteria</taxon>
        <taxon>Pseudomonadati</taxon>
        <taxon>Pseudomonadota</taxon>
        <taxon>Alphaproteobacteria</taxon>
        <taxon>Rhodospirillales</taxon>
        <taxon>Azospirillaceae</taxon>
        <taxon>Niveispirillum</taxon>
    </lineage>
</organism>
<evidence type="ECO:0000313" key="4">
    <source>
        <dbReference type="EMBL" id="OYQ31347.1"/>
    </source>
</evidence>
<dbReference type="InterPro" id="IPR050595">
    <property type="entry name" value="Bact_response_regulator"/>
</dbReference>
<dbReference type="EMBL" id="NOXU01000032">
    <property type="protein sequence ID" value="OYQ31347.1"/>
    <property type="molecule type" value="Genomic_DNA"/>
</dbReference>
<feature type="modified residue" description="4-aspartylphosphate" evidence="2">
    <location>
        <position position="76"/>
    </location>
</feature>
<protein>
    <recommendedName>
        <fullName evidence="3">Response regulatory domain-containing protein</fullName>
    </recommendedName>
</protein>
<accession>A0A255YQ32</accession>
<dbReference type="RefSeq" id="WP_094458021.1">
    <property type="nucleotide sequence ID" value="NZ_NOXU01000032.1"/>
</dbReference>
<evidence type="ECO:0000259" key="3">
    <source>
        <dbReference type="PROSITE" id="PS50110"/>
    </source>
</evidence>
<evidence type="ECO:0000256" key="1">
    <source>
        <dbReference type="ARBA" id="ARBA00022553"/>
    </source>
</evidence>
<keyword evidence="5" id="KW-1185">Reference proteome</keyword>
<dbReference type="Gene3D" id="3.40.50.2300">
    <property type="match status" value="1"/>
</dbReference>
<reference evidence="4 5" key="1">
    <citation type="submission" date="2017-07" db="EMBL/GenBank/DDBJ databases">
        <title>Niveispirillum cyanobacteriorum sp. nov., isolated from cyanobacterial aggregates in a eutrophic lake.</title>
        <authorList>
            <person name="Cai H."/>
        </authorList>
    </citation>
    <scope>NUCLEOTIDE SEQUENCE [LARGE SCALE GENOMIC DNA]</scope>
    <source>
        <strain evidence="5">TH1-14</strain>
    </source>
</reference>
<dbReference type="GO" id="GO:0000160">
    <property type="term" value="P:phosphorelay signal transduction system"/>
    <property type="evidence" value="ECO:0007669"/>
    <property type="project" value="InterPro"/>
</dbReference>
<evidence type="ECO:0000256" key="2">
    <source>
        <dbReference type="PROSITE-ProRule" id="PRU00169"/>
    </source>
</evidence>
<dbReference type="AlphaFoldDB" id="A0A255YQ32"/>
<dbReference type="Proteomes" id="UP000216998">
    <property type="component" value="Unassembled WGS sequence"/>
</dbReference>
<dbReference type="SMART" id="SM00448">
    <property type="entry name" value="REC"/>
    <property type="match status" value="1"/>
</dbReference>
<dbReference type="SUPFAM" id="SSF52172">
    <property type="entry name" value="CheY-like"/>
    <property type="match status" value="1"/>
</dbReference>
<dbReference type="InterPro" id="IPR011006">
    <property type="entry name" value="CheY-like_superfamily"/>
</dbReference>
<comment type="caution">
    <text evidence="4">The sequence shown here is derived from an EMBL/GenBank/DDBJ whole genome shotgun (WGS) entry which is preliminary data.</text>
</comment>
<dbReference type="Pfam" id="PF00072">
    <property type="entry name" value="Response_reg"/>
    <property type="match status" value="1"/>
</dbReference>
<name>A0A255YQ32_9PROT</name>
<dbReference type="PANTHER" id="PTHR44591">
    <property type="entry name" value="STRESS RESPONSE REGULATOR PROTEIN 1"/>
    <property type="match status" value="1"/>
</dbReference>
<evidence type="ECO:0000313" key="5">
    <source>
        <dbReference type="Proteomes" id="UP000216998"/>
    </source>
</evidence>
<keyword evidence="1 2" id="KW-0597">Phosphoprotein</keyword>
<feature type="domain" description="Response regulatory" evidence="3">
    <location>
        <begin position="17"/>
        <end position="145"/>
    </location>
</feature>
<dbReference type="PANTHER" id="PTHR44591:SF3">
    <property type="entry name" value="RESPONSE REGULATORY DOMAIN-CONTAINING PROTEIN"/>
    <property type="match status" value="1"/>
</dbReference>
<dbReference type="InterPro" id="IPR001789">
    <property type="entry name" value="Sig_transdc_resp-reg_receiver"/>
</dbReference>
<dbReference type="PROSITE" id="PS50110">
    <property type="entry name" value="RESPONSE_REGULATORY"/>
    <property type="match status" value="1"/>
</dbReference>
<gene>
    <name evidence="4" type="ORF">CHU95_19455</name>
</gene>